<evidence type="ECO:0000313" key="2">
    <source>
        <dbReference type="Proteomes" id="UP000235162"/>
    </source>
</evidence>
<protein>
    <submittedName>
        <fullName evidence="1">Uncharacterized protein</fullName>
    </submittedName>
</protein>
<proteinExistence type="predicted"/>
<keyword evidence="2" id="KW-1185">Reference proteome</keyword>
<dbReference type="RefSeq" id="WP_084200439.1">
    <property type="nucleotide sequence ID" value="NZ_BMYL01000001.1"/>
</dbReference>
<dbReference type="EMBL" id="PKUR01000001">
    <property type="protein sequence ID" value="PLW87503.1"/>
    <property type="molecule type" value="Genomic_DNA"/>
</dbReference>
<comment type="caution">
    <text evidence="1">The sequence shown here is derived from an EMBL/GenBank/DDBJ whole genome shotgun (WGS) entry which is preliminary data.</text>
</comment>
<accession>A0AAP8MGL8</accession>
<gene>
    <name evidence="1" type="ORF">C0029_02640</name>
</gene>
<evidence type="ECO:0000313" key="1">
    <source>
        <dbReference type="EMBL" id="PLW87503.1"/>
    </source>
</evidence>
<sequence length="89" mass="9152">MNGPTRASPDNLGSDGLYAAIDADNVVLAGEVVIRVNYQHAPGDSETINLLNADNITIDPSASVLIEGLASGIRLTNPSVVAADSGSRY</sequence>
<dbReference type="AlphaFoldDB" id="A0AAP8MGL8"/>
<organism evidence="1 2">
    <name type="scientific">Halioglobus japonicus</name>
    <dbReference type="NCBI Taxonomy" id="930805"/>
    <lineage>
        <taxon>Bacteria</taxon>
        <taxon>Pseudomonadati</taxon>
        <taxon>Pseudomonadota</taxon>
        <taxon>Gammaproteobacteria</taxon>
        <taxon>Cellvibrionales</taxon>
        <taxon>Halieaceae</taxon>
        <taxon>Halioglobus</taxon>
    </lineage>
</organism>
<name>A0AAP8MGL8_9GAMM</name>
<reference evidence="1 2" key="1">
    <citation type="submission" date="2018-01" db="EMBL/GenBank/DDBJ databases">
        <title>The draft genome sequence of Halioglobus japonicus S1-36.</title>
        <authorList>
            <person name="Du Z.-J."/>
            <person name="Shi M.-J."/>
        </authorList>
    </citation>
    <scope>NUCLEOTIDE SEQUENCE [LARGE SCALE GENOMIC DNA]</scope>
    <source>
        <strain evidence="1 2">S1-36</strain>
    </source>
</reference>
<dbReference type="Proteomes" id="UP000235162">
    <property type="component" value="Unassembled WGS sequence"/>
</dbReference>
<dbReference type="KEGG" id="hja:BST95_15555"/>